<dbReference type="AlphaFoldDB" id="A0A841IP43"/>
<comment type="caution">
    <text evidence="2">The sequence shown here is derived from an EMBL/GenBank/DDBJ whole genome shotgun (WGS) entry which is preliminary data.</text>
</comment>
<evidence type="ECO:0000313" key="3">
    <source>
        <dbReference type="Proteomes" id="UP000536604"/>
    </source>
</evidence>
<dbReference type="InterPro" id="IPR045596">
    <property type="entry name" value="DUF6459"/>
</dbReference>
<feature type="region of interest" description="Disordered" evidence="1">
    <location>
        <begin position="1"/>
        <end position="34"/>
    </location>
</feature>
<name>A0A841IP43_9ACTN</name>
<dbReference type="Proteomes" id="UP000536604">
    <property type="component" value="Unassembled WGS sequence"/>
</dbReference>
<evidence type="ECO:0000256" key="1">
    <source>
        <dbReference type="SAM" id="MobiDB-lite"/>
    </source>
</evidence>
<keyword evidence="3" id="KW-1185">Reference proteome</keyword>
<sequence length="151" mass="16813">MSHTSPLHSCPRPACGGHTALHRPVATPARTPERRVLPRPCRAVLHGHRTPADVYLLAQQVAEVLVGRRAPEALRDRVTVQVREELRRLRGAVPCRLAPRLVRVFHQPSGDSVEASAVIGCGMRSRAFAFRAHREEGRWVCTSLETDGLRR</sequence>
<gene>
    <name evidence="2" type="ORF">FHS13_001803</name>
</gene>
<protein>
    <submittedName>
        <fullName evidence="2">Uncharacterized protein</fullName>
    </submittedName>
</protein>
<organism evidence="2 3">
    <name type="scientific">Nocardiopsis algeriensis</name>
    <dbReference type="NCBI Taxonomy" id="1478215"/>
    <lineage>
        <taxon>Bacteria</taxon>
        <taxon>Bacillati</taxon>
        <taxon>Actinomycetota</taxon>
        <taxon>Actinomycetes</taxon>
        <taxon>Streptosporangiales</taxon>
        <taxon>Nocardiopsidaceae</taxon>
        <taxon>Nocardiopsis</taxon>
    </lineage>
</organism>
<proteinExistence type="predicted"/>
<evidence type="ECO:0000313" key="2">
    <source>
        <dbReference type="EMBL" id="MBB6119852.1"/>
    </source>
</evidence>
<dbReference type="EMBL" id="JACHJO010000005">
    <property type="protein sequence ID" value="MBB6119852.1"/>
    <property type="molecule type" value="Genomic_DNA"/>
</dbReference>
<dbReference type="Pfam" id="PF20060">
    <property type="entry name" value="DUF6459"/>
    <property type="match status" value="1"/>
</dbReference>
<reference evidence="2 3" key="1">
    <citation type="submission" date="2020-08" db="EMBL/GenBank/DDBJ databases">
        <title>Genomic Encyclopedia of Type Strains, Phase III (KMG-III): the genomes of soil and plant-associated and newly described type strains.</title>
        <authorList>
            <person name="Whitman W."/>
        </authorList>
    </citation>
    <scope>NUCLEOTIDE SEQUENCE [LARGE SCALE GENOMIC DNA]</scope>
    <source>
        <strain evidence="2 3">CECT 8712</strain>
    </source>
</reference>
<accession>A0A841IP43</accession>
<dbReference type="RefSeq" id="WP_184290360.1">
    <property type="nucleotide sequence ID" value="NZ_JACHJO010000005.1"/>
</dbReference>